<evidence type="ECO:0000313" key="4">
    <source>
        <dbReference type="Proteomes" id="UP000759131"/>
    </source>
</evidence>
<protein>
    <recommendedName>
        <fullName evidence="2">Cytochrome b-c1 complex subunit Rieske transmembrane domain-containing protein</fullName>
    </recommendedName>
</protein>
<feature type="compositionally biased region" description="Basic and acidic residues" evidence="1">
    <location>
        <begin position="178"/>
        <end position="197"/>
    </location>
</feature>
<dbReference type="GO" id="GO:0008121">
    <property type="term" value="F:quinol-cytochrome-c reductase activity"/>
    <property type="evidence" value="ECO:0007669"/>
    <property type="project" value="InterPro"/>
</dbReference>
<dbReference type="Gene3D" id="1.20.5.270">
    <property type="entry name" value="Ubiquinol cytochrome reductase, transmembrane domain"/>
    <property type="match status" value="1"/>
</dbReference>
<dbReference type="OrthoDB" id="1637982at2759"/>
<dbReference type="InterPro" id="IPR004192">
    <property type="entry name" value="Rieske_TM"/>
</dbReference>
<feature type="non-terminal residue" evidence="3">
    <location>
        <position position="270"/>
    </location>
</feature>
<accession>A0A7R9LL97</accession>
<dbReference type="Pfam" id="PF02921">
    <property type="entry name" value="UCR_TM"/>
    <property type="match status" value="1"/>
</dbReference>
<evidence type="ECO:0000313" key="3">
    <source>
        <dbReference type="EMBL" id="CAD7643778.1"/>
    </source>
</evidence>
<keyword evidence="4" id="KW-1185">Reference proteome</keyword>
<proteinExistence type="predicted"/>
<dbReference type="Proteomes" id="UP000759131">
    <property type="component" value="Unassembled WGS sequence"/>
</dbReference>
<evidence type="ECO:0000256" key="1">
    <source>
        <dbReference type="SAM" id="MobiDB-lite"/>
    </source>
</evidence>
<sequence>MQHIVDNWAQNNTQNVYNKKQRSHHVTAHIHCTGIATAKQRLRKNNTTFVTITCFGHTFTDKYRLSMLTVSGRGGPAVASAVRAVTQAVGARSIQPTPAGSQLLSHWEEREEITPPIIPYEYQWLATHVDAPSRPRPQTSYAIGKSLFTRQLTAGSGVGVGTHVRYYHNDIKVPNFENYRHPKTKDPNRAAKESRDERRLTLDAVKIGVGVTGAIVAKRIGQTLVANLSPAQSTLAMGVIDIDLSAVPEGKSILVKWNGMCSLSLSLSLS</sequence>
<name>A0A7R9LL97_9ACAR</name>
<dbReference type="InterPro" id="IPR037008">
    <property type="entry name" value="bc1_Rieske_TM_sf"/>
</dbReference>
<feature type="domain" description="Cytochrome b-c1 complex subunit Rieske transmembrane" evidence="2">
    <location>
        <begin position="168"/>
        <end position="232"/>
    </location>
</feature>
<dbReference type="SUPFAM" id="SSF81502">
    <property type="entry name" value="ISP transmembrane anchor"/>
    <property type="match status" value="1"/>
</dbReference>
<feature type="region of interest" description="Disordered" evidence="1">
    <location>
        <begin position="177"/>
        <end position="197"/>
    </location>
</feature>
<dbReference type="AlphaFoldDB" id="A0A7R9LL97"/>
<reference evidence="3" key="1">
    <citation type="submission" date="2020-11" db="EMBL/GenBank/DDBJ databases">
        <authorList>
            <person name="Tran Van P."/>
        </authorList>
    </citation>
    <scope>NUCLEOTIDE SEQUENCE</scope>
</reference>
<dbReference type="EMBL" id="OC884495">
    <property type="protein sequence ID" value="CAD7643778.1"/>
    <property type="molecule type" value="Genomic_DNA"/>
</dbReference>
<organism evidence="3">
    <name type="scientific">Medioppia subpectinata</name>
    <dbReference type="NCBI Taxonomy" id="1979941"/>
    <lineage>
        <taxon>Eukaryota</taxon>
        <taxon>Metazoa</taxon>
        <taxon>Ecdysozoa</taxon>
        <taxon>Arthropoda</taxon>
        <taxon>Chelicerata</taxon>
        <taxon>Arachnida</taxon>
        <taxon>Acari</taxon>
        <taxon>Acariformes</taxon>
        <taxon>Sarcoptiformes</taxon>
        <taxon>Oribatida</taxon>
        <taxon>Brachypylina</taxon>
        <taxon>Oppioidea</taxon>
        <taxon>Oppiidae</taxon>
        <taxon>Medioppia</taxon>
    </lineage>
</organism>
<gene>
    <name evidence="3" type="ORF">OSB1V03_LOCUS19749</name>
</gene>
<evidence type="ECO:0000259" key="2">
    <source>
        <dbReference type="Pfam" id="PF02921"/>
    </source>
</evidence>
<dbReference type="EMBL" id="CAJPIZ010029920">
    <property type="protein sequence ID" value="CAG2119802.1"/>
    <property type="molecule type" value="Genomic_DNA"/>
</dbReference>